<name>A0AB39Z6L6_DROSZ</name>
<dbReference type="Gene3D" id="3.10.100.10">
    <property type="entry name" value="Mannose-Binding Protein A, subunit A"/>
    <property type="match status" value="1"/>
</dbReference>
<evidence type="ECO:0000256" key="2">
    <source>
        <dbReference type="SAM" id="SignalP"/>
    </source>
</evidence>
<dbReference type="InterPro" id="IPR001304">
    <property type="entry name" value="C-type_lectin-like"/>
</dbReference>
<feature type="domain" description="C-type lectin" evidence="3">
    <location>
        <begin position="112"/>
        <end position="223"/>
    </location>
</feature>
<dbReference type="SUPFAM" id="SSF56436">
    <property type="entry name" value="C-type lectin-like"/>
    <property type="match status" value="1"/>
</dbReference>
<dbReference type="PROSITE" id="PS50041">
    <property type="entry name" value="C_TYPE_LECTIN_2"/>
    <property type="match status" value="1"/>
</dbReference>
<evidence type="ECO:0000313" key="5">
    <source>
        <dbReference type="RefSeq" id="XP_016929303.2"/>
    </source>
</evidence>
<gene>
    <name evidence="5" type="primary">LOC108009450</name>
</gene>
<feature type="coiled-coil region" evidence="1">
    <location>
        <begin position="66"/>
        <end position="97"/>
    </location>
</feature>
<reference evidence="5" key="2">
    <citation type="submission" date="2025-08" db="UniProtKB">
        <authorList>
            <consortium name="RefSeq"/>
        </authorList>
    </citation>
    <scope>IDENTIFICATION</scope>
</reference>
<organism evidence="4 5">
    <name type="scientific">Drosophila suzukii</name>
    <name type="common">Spotted-wing drosophila fruit fly</name>
    <dbReference type="NCBI Taxonomy" id="28584"/>
    <lineage>
        <taxon>Eukaryota</taxon>
        <taxon>Metazoa</taxon>
        <taxon>Ecdysozoa</taxon>
        <taxon>Arthropoda</taxon>
        <taxon>Hexapoda</taxon>
        <taxon>Insecta</taxon>
        <taxon>Pterygota</taxon>
        <taxon>Neoptera</taxon>
        <taxon>Endopterygota</taxon>
        <taxon>Diptera</taxon>
        <taxon>Brachycera</taxon>
        <taxon>Muscomorpha</taxon>
        <taxon>Ephydroidea</taxon>
        <taxon>Drosophilidae</taxon>
        <taxon>Drosophila</taxon>
        <taxon>Sophophora</taxon>
    </lineage>
</organism>
<keyword evidence="4" id="KW-1185">Reference proteome</keyword>
<dbReference type="GeneID" id="108009450"/>
<protein>
    <submittedName>
        <fullName evidence="5">Accessory gland protein Acp29AB-like</fullName>
    </submittedName>
</protein>
<feature type="signal peptide" evidence="2">
    <location>
        <begin position="1"/>
        <end position="22"/>
    </location>
</feature>
<dbReference type="InterPro" id="IPR016186">
    <property type="entry name" value="C-type_lectin-like/link_sf"/>
</dbReference>
<proteinExistence type="predicted"/>
<dbReference type="InterPro" id="IPR016187">
    <property type="entry name" value="CTDL_fold"/>
</dbReference>
<accession>A0AB39Z6L6</accession>
<dbReference type="Proteomes" id="UP001652628">
    <property type="component" value="Chromosome 2L"/>
</dbReference>
<feature type="chain" id="PRO_5045152995" evidence="2">
    <location>
        <begin position="23"/>
        <end position="228"/>
    </location>
</feature>
<evidence type="ECO:0000313" key="4">
    <source>
        <dbReference type="Proteomes" id="UP001652628"/>
    </source>
</evidence>
<dbReference type="SMART" id="SM00034">
    <property type="entry name" value="CLECT"/>
    <property type="match status" value="1"/>
</dbReference>
<evidence type="ECO:0000256" key="1">
    <source>
        <dbReference type="SAM" id="Coils"/>
    </source>
</evidence>
<sequence>MFQYATYFLYVLVSWDVWTAFAQDQNNAPHHSAVYNAQSGLDQIGIHQQQWFSYNSLRQALTDEKINKLEMRLLALLKQLESQLQTLRNLQELEKERIKASKRIIKPFFEKIGSRYFYIEKQNKVNWYLAFDKCRRMGGHLLNVKNETNFDEIFSKVPPGNYWIDSASLDKKDGYFMSTLTGRSARYLKWKGTRNTSFVNCAMIKSKEMYPVNCQNANFFICQAEPWY</sequence>
<reference evidence="4" key="1">
    <citation type="submission" date="2025-05" db="UniProtKB">
        <authorList>
            <consortium name="RefSeq"/>
        </authorList>
    </citation>
    <scope>NUCLEOTIDE SEQUENCE [LARGE SCALE GENOMIC DNA]</scope>
</reference>
<dbReference type="RefSeq" id="XP_016929303.2">
    <property type="nucleotide sequence ID" value="XM_017073814.4"/>
</dbReference>
<evidence type="ECO:0000259" key="3">
    <source>
        <dbReference type="PROSITE" id="PS50041"/>
    </source>
</evidence>
<dbReference type="AlphaFoldDB" id="A0AB39Z6L6"/>
<keyword evidence="1" id="KW-0175">Coiled coil</keyword>
<keyword evidence="2" id="KW-0732">Signal</keyword>
<dbReference type="CDD" id="cd00037">
    <property type="entry name" value="CLECT"/>
    <property type="match status" value="1"/>
</dbReference>
<dbReference type="Pfam" id="PF00059">
    <property type="entry name" value="Lectin_C"/>
    <property type="match status" value="1"/>
</dbReference>